<reference evidence="2" key="1">
    <citation type="journal article" date="2014" name="Int. J. Syst. Evol. Microbiol.">
        <title>Complete genome sequence of Corynebacterium casei LMG S-19264T (=DSM 44701T), isolated from a smear-ripened cheese.</title>
        <authorList>
            <consortium name="US DOE Joint Genome Institute (JGI-PGF)"/>
            <person name="Walter F."/>
            <person name="Albersmeier A."/>
            <person name="Kalinowski J."/>
            <person name="Ruckert C."/>
        </authorList>
    </citation>
    <scope>NUCLEOTIDE SEQUENCE</scope>
    <source>
        <strain evidence="2">CGMCC 1.15725</strain>
    </source>
</reference>
<gene>
    <name evidence="2" type="ORF">GCM10011611_03090</name>
</gene>
<evidence type="ECO:0000313" key="2">
    <source>
        <dbReference type="EMBL" id="GGF00885.1"/>
    </source>
</evidence>
<accession>A0A8J2YPL4</accession>
<dbReference type="EMBL" id="BMJQ01000001">
    <property type="protein sequence ID" value="GGF00885.1"/>
    <property type="molecule type" value="Genomic_DNA"/>
</dbReference>
<sequence>MFEAAAGTLPLDQIQACVERIARKIGVPPDELPTYGHSEDGARPHIESDRSYHFVVVERGREQERRTTQDLDQLLYWIFRDATFTIASRFELKNRVSGADFRRLLFRRQRELLAELDRLWAKRLDGELADILREHPYSDE</sequence>
<name>A0A8J2YPL4_9PROT</name>
<protein>
    <recommendedName>
        <fullName evidence="1">Immunity protein 63 domain-containing protein</fullName>
    </recommendedName>
</protein>
<feature type="domain" description="Immunity protein 63" evidence="1">
    <location>
        <begin position="49"/>
        <end position="127"/>
    </location>
</feature>
<keyword evidence="3" id="KW-1185">Reference proteome</keyword>
<dbReference type="Proteomes" id="UP000646365">
    <property type="component" value="Unassembled WGS sequence"/>
</dbReference>
<reference evidence="2" key="2">
    <citation type="submission" date="2020-09" db="EMBL/GenBank/DDBJ databases">
        <authorList>
            <person name="Sun Q."/>
            <person name="Zhou Y."/>
        </authorList>
    </citation>
    <scope>NUCLEOTIDE SEQUENCE</scope>
    <source>
        <strain evidence="2">CGMCC 1.15725</strain>
    </source>
</reference>
<comment type="caution">
    <text evidence="2">The sequence shown here is derived from an EMBL/GenBank/DDBJ whole genome shotgun (WGS) entry which is preliminary data.</text>
</comment>
<proteinExistence type="predicted"/>
<organism evidence="2 3">
    <name type="scientific">Aliidongia dinghuensis</name>
    <dbReference type="NCBI Taxonomy" id="1867774"/>
    <lineage>
        <taxon>Bacteria</taxon>
        <taxon>Pseudomonadati</taxon>
        <taxon>Pseudomonadota</taxon>
        <taxon>Alphaproteobacteria</taxon>
        <taxon>Rhodospirillales</taxon>
        <taxon>Dongiaceae</taxon>
        <taxon>Aliidongia</taxon>
    </lineage>
</organism>
<dbReference type="InterPro" id="IPR028952">
    <property type="entry name" value="Imm63"/>
</dbReference>
<evidence type="ECO:0000259" key="1">
    <source>
        <dbReference type="Pfam" id="PF15599"/>
    </source>
</evidence>
<dbReference type="Pfam" id="PF15599">
    <property type="entry name" value="Imm63"/>
    <property type="match status" value="1"/>
</dbReference>
<dbReference type="AlphaFoldDB" id="A0A8J2YPL4"/>
<dbReference type="RefSeq" id="WP_189041713.1">
    <property type="nucleotide sequence ID" value="NZ_BMJQ01000001.1"/>
</dbReference>
<evidence type="ECO:0000313" key="3">
    <source>
        <dbReference type="Proteomes" id="UP000646365"/>
    </source>
</evidence>